<feature type="domain" description="DUF834" evidence="2">
    <location>
        <begin position="3"/>
        <end position="33"/>
    </location>
</feature>
<dbReference type="Pfam" id="PF05754">
    <property type="entry name" value="DUF834"/>
    <property type="match status" value="1"/>
</dbReference>
<reference evidence="3" key="3">
    <citation type="submission" date="2006-07" db="EMBL/GenBank/DDBJ databases">
        <authorList>
            <person name="Buell R."/>
        </authorList>
    </citation>
    <scope>NUCLEOTIDE SEQUENCE</scope>
</reference>
<feature type="compositionally biased region" description="Basic and acidic residues" evidence="1">
    <location>
        <begin position="188"/>
        <end position="202"/>
    </location>
</feature>
<dbReference type="EMBL" id="DP000086">
    <property type="protein sequence ID" value="ABB47692.1"/>
    <property type="molecule type" value="Genomic_DNA"/>
</dbReference>
<feature type="compositionally biased region" description="Gly residues" evidence="1">
    <location>
        <begin position="155"/>
        <end position="177"/>
    </location>
</feature>
<dbReference type="AlphaFoldDB" id="Q337U6"/>
<sequence>MAVPVVEGENGAEAGMELGGAMPAVAAAWRGGGWSGEERRPSSSVSGGERERGGEVVPAMEWGNGAGPRCGTVRWSLRRWLRGAATTRAAVAGGRRLPASGGDGVRRCRGGFRAREGSGERGKERRRCGDRFIELGRLKSWPGEVGLADGSGTPTWGGGGSAGVGFCGLSGGNGGEEGGQRPRRTRARERDGHARKCRDVGRQWRHGRLPAREAEGWG</sequence>
<feature type="region of interest" description="Disordered" evidence="1">
    <location>
        <begin position="98"/>
        <end position="125"/>
    </location>
</feature>
<reference evidence="3" key="2">
    <citation type="submission" date="2003-05" db="EMBL/GenBank/DDBJ databases">
        <authorList>
            <person name="Buell C.R."/>
            <person name="Wing R.A."/>
            <person name="McCombie W.R."/>
            <person name="Messing J."/>
            <person name="Yuan Q."/>
            <person name="Ouyang S."/>
        </authorList>
    </citation>
    <scope>NUCLEOTIDE SEQUENCE</scope>
</reference>
<name>Q337U6_ORYSJ</name>
<gene>
    <name evidence="3" type="ordered locus">LOC_Os10g30270</name>
</gene>
<protein>
    <recommendedName>
        <fullName evidence="2">DUF834 domain-containing protein</fullName>
    </recommendedName>
</protein>
<reference evidence="3" key="1">
    <citation type="journal article" date="2003" name="Science">
        <title>In-depth view of structure, activity, and evolution of rice chromosome 10.</title>
        <authorList>
            <consortium name="Rice Chromosome 10 Sequencing Consortium"/>
        </authorList>
    </citation>
    <scope>NUCLEOTIDE SEQUENCE [LARGE SCALE GENOMIC DNA]</scope>
</reference>
<feature type="compositionally biased region" description="Basic and acidic residues" evidence="1">
    <location>
        <begin position="113"/>
        <end position="125"/>
    </location>
</feature>
<feature type="region of interest" description="Disordered" evidence="1">
    <location>
        <begin position="153"/>
        <end position="218"/>
    </location>
</feature>
<proteinExistence type="predicted"/>
<evidence type="ECO:0000313" key="3">
    <source>
        <dbReference type="EMBL" id="ABB47692.1"/>
    </source>
</evidence>
<evidence type="ECO:0000259" key="2">
    <source>
        <dbReference type="Pfam" id="PF05754"/>
    </source>
</evidence>
<evidence type="ECO:0000256" key="1">
    <source>
        <dbReference type="SAM" id="MobiDB-lite"/>
    </source>
</evidence>
<dbReference type="InterPro" id="IPR008552">
    <property type="entry name" value="DUF834"/>
</dbReference>
<feature type="region of interest" description="Disordered" evidence="1">
    <location>
        <begin position="32"/>
        <end position="63"/>
    </location>
</feature>
<organism evidence="3">
    <name type="scientific">Oryza sativa subsp. japonica</name>
    <name type="common">Rice</name>
    <dbReference type="NCBI Taxonomy" id="39947"/>
    <lineage>
        <taxon>Eukaryota</taxon>
        <taxon>Viridiplantae</taxon>
        <taxon>Streptophyta</taxon>
        <taxon>Embryophyta</taxon>
        <taxon>Tracheophyta</taxon>
        <taxon>Spermatophyta</taxon>
        <taxon>Magnoliopsida</taxon>
        <taxon>Liliopsida</taxon>
        <taxon>Poales</taxon>
        <taxon>Poaceae</taxon>
        <taxon>BOP clade</taxon>
        <taxon>Oryzoideae</taxon>
        <taxon>Oryzeae</taxon>
        <taxon>Oryzinae</taxon>
        <taxon>Oryza</taxon>
        <taxon>Oryza sativa</taxon>
    </lineage>
</organism>
<accession>Q337U6</accession>